<dbReference type="CDD" id="cd01743">
    <property type="entry name" value="GATase1_Anthranilate_Synthase"/>
    <property type="match status" value="1"/>
</dbReference>
<dbReference type="AlphaFoldDB" id="A0A3D8GR03"/>
<evidence type="ECO:0000256" key="1">
    <source>
        <dbReference type="ARBA" id="ARBA00022962"/>
    </source>
</evidence>
<evidence type="ECO:0000313" key="3">
    <source>
        <dbReference type="EMBL" id="RDU36476.1"/>
    </source>
</evidence>
<dbReference type="OrthoDB" id="9804328at2"/>
<feature type="domain" description="Glutamine amidotransferase" evidence="2">
    <location>
        <begin position="3"/>
        <end position="186"/>
    </location>
</feature>
<dbReference type="InterPro" id="IPR017926">
    <property type="entry name" value="GATASE"/>
</dbReference>
<accession>A0A3D8GR03</accession>
<keyword evidence="1" id="KW-0315">Glutamine amidotransferase</keyword>
<gene>
    <name evidence="3" type="ORF">DRW41_13175</name>
</gene>
<comment type="caution">
    <text evidence="3">The sequence shown here is derived from an EMBL/GenBank/DDBJ whole genome shotgun (WGS) entry which is preliminary data.</text>
</comment>
<organism evidence="3 4">
    <name type="scientific">Neobacillus piezotolerans</name>
    <dbReference type="NCBI Taxonomy" id="2259171"/>
    <lineage>
        <taxon>Bacteria</taxon>
        <taxon>Bacillati</taxon>
        <taxon>Bacillota</taxon>
        <taxon>Bacilli</taxon>
        <taxon>Bacillales</taxon>
        <taxon>Bacillaceae</taxon>
        <taxon>Neobacillus</taxon>
    </lineage>
</organism>
<protein>
    <submittedName>
        <fullName evidence="3">Aminodeoxychorismate/anthranilate synthase component II</fullName>
    </submittedName>
</protein>
<dbReference type="GO" id="GO:0005829">
    <property type="term" value="C:cytosol"/>
    <property type="evidence" value="ECO:0007669"/>
    <property type="project" value="TreeGrafter"/>
</dbReference>
<dbReference type="PRINTS" id="PR00097">
    <property type="entry name" value="ANTSNTHASEII"/>
</dbReference>
<dbReference type="GO" id="GO:0000162">
    <property type="term" value="P:L-tryptophan biosynthetic process"/>
    <property type="evidence" value="ECO:0007669"/>
    <property type="project" value="TreeGrafter"/>
</dbReference>
<dbReference type="Gene3D" id="3.40.50.880">
    <property type="match status" value="1"/>
</dbReference>
<evidence type="ECO:0000313" key="4">
    <source>
        <dbReference type="Proteomes" id="UP000257144"/>
    </source>
</evidence>
<dbReference type="RefSeq" id="WP_115452470.1">
    <property type="nucleotide sequence ID" value="NZ_QNQT01000005.1"/>
</dbReference>
<dbReference type="GO" id="GO:0004049">
    <property type="term" value="F:anthranilate synthase activity"/>
    <property type="evidence" value="ECO:0007669"/>
    <property type="project" value="TreeGrafter"/>
</dbReference>
<dbReference type="InterPro" id="IPR006221">
    <property type="entry name" value="TrpG/PapA_dom"/>
</dbReference>
<dbReference type="Pfam" id="PF00117">
    <property type="entry name" value="GATase"/>
    <property type="match status" value="1"/>
</dbReference>
<proteinExistence type="predicted"/>
<dbReference type="PROSITE" id="PS51273">
    <property type="entry name" value="GATASE_TYPE_1"/>
    <property type="match status" value="1"/>
</dbReference>
<dbReference type="Proteomes" id="UP000257144">
    <property type="component" value="Unassembled WGS sequence"/>
</dbReference>
<dbReference type="SUPFAM" id="SSF52317">
    <property type="entry name" value="Class I glutamine amidotransferase-like"/>
    <property type="match status" value="1"/>
</dbReference>
<reference evidence="3 4" key="1">
    <citation type="submission" date="2018-07" db="EMBL/GenBank/DDBJ databases">
        <title>Bacillus sp. YLB-04 draft genome sequence.</title>
        <authorList>
            <person name="Yu L."/>
            <person name="Tang X."/>
        </authorList>
    </citation>
    <scope>NUCLEOTIDE SEQUENCE [LARGE SCALE GENOMIC DNA]</scope>
    <source>
        <strain evidence="3 4">YLB-04</strain>
    </source>
</reference>
<dbReference type="PRINTS" id="PR00096">
    <property type="entry name" value="GATASE"/>
</dbReference>
<dbReference type="InterPro" id="IPR050472">
    <property type="entry name" value="Anth_synth/Amidotransfase"/>
</dbReference>
<dbReference type="NCBIfam" id="TIGR00566">
    <property type="entry name" value="trpG_papA"/>
    <property type="match status" value="1"/>
</dbReference>
<dbReference type="EMBL" id="QNQT01000005">
    <property type="protein sequence ID" value="RDU36476.1"/>
    <property type="molecule type" value="Genomic_DNA"/>
</dbReference>
<sequence>MILLIDNYDSFTFNLYQYIGELGEGVKVCRNDKISIGDIRELSPSAIVLSPGPGKPEEAGVCIDIIRELHRDVPILGICLGHQAIVKAFGGTVRKSVSIRHGKTSTVIHTESGLFRNLPKKIEVMRYHSLAAEKSDLPGALVIDAVAEEDGEIMAVHHRDFPVYGIQFHPESIGTPSGKQIIENFLNGIERKDRDERILASTI</sequence>
<dbReference type="PRINTS" id="PR00099">
    <property type="entry name" value="CPSGATASE"/>
</dbReference>
<name>A0A3D8GR03_9BACI</name>
<dbReference type="PANTHER" id="PTHR43418">
    <property type="entry name" value="MULTIFUNCTIONAL TRYPTOPHAN BIOSYNTHESIS PROTEIN-RELATED"/>
    <property type="match status" value="1"/>
</dbReference>
<dbReference type="FunFam" id="3.40.50.880:FF:000003">
    <property type="entry name" value="Anthranilate synthase component II"/>
    <property type="match status" value="1"/>
</dbReference>
<keyword evidence="4" id="KW-1185">Reference proteome</keyword>
<evidence type="ECO:0000259" key="2">
    <source>
        <dbReference type="Pfam" id="PF00117"/>
    </source>
</evidence>
<dbReference type="PANTHER" id="PTHR43418:SF4">
    <property type="entry name" value="MULTIFUNCTIONAL TRYPTOPHAN BIOSYNTHESIS PROTEIN"/>
    <property type="match status" value="1"/>
</dbReference>
<dbReference type="InterPro" id="IPR029062">
    <property type="entry name" value="Class_I_gatase-like"/>
</dbReference>